<dbReference type="Gene3D" id="3.30.230.10">
    <property type="match status" value="1"/>
</dbReference>
<dbReference type="InterPro" id="IPR014721">
    <property type="entry name" value="Ribsml_uS5_D2-typ_fold_subgr"/>
</dbReference>
<accession>A0A381WDG0</accession>
<reference evidence="1" key="1">
    <citation type="submission" date="2018-05" db="EMBL/GenBank/DDBJ databases">
        <authorList>
            <person name="Lanie J.A."/>
            <person name="Ng W.-L."/>
            <person name="Kazmierczak K.M."/>
            <person name="Andrzejewski T.M."/>
            <person name="Davidsen T.M."/>
            <person name="Wayne K.J."/>
            <person name="Tettelin H."/>
            <person name="Glass J.I."/>
            <person name="Rusch D."/>
            <person name="Podicherti R."/>
            <person name="Tsui H.-C.T."/>
            <person name="Winkler M.E."/>
        </authorList>
    </citation>
    <scope>NUCLEOTIDE SEQUENCE</scope>
</reference>
<gene>
    <name evidence="1" type="ORF">METZ01_LOCUS103346</name>
</gene>
<feature type="non-terminal residue" evidence="1">
    <location>
        <position position="42"/>
    </location>
</feature>
<sequence length="42" mass="5027">MQIHGQRRNGYHTIHTVFQELDFYDTINLEKIDEPCEFSSNV</sequence>
<proteinExistence type="predicted"/>
<name>A0A381WDG0_9ZZZZ</name>
<evidence type="ECO:0000313" key="1">
    <source>
        <dbReference type="EMBL" id="SVA50492.1"/>
    </source>
</evidence>
<organism evidence="1">
    <name type="scientific">marine metagenome</name>
    <dbReference type="NCBI Taxonomy" id="408172"/>
    <lineage>
        <taxon>unclassified sequences</taxon>
        <taxon>metagenomes</taxon>
        <taxon>ecological metagenomes</taxon>
    </lineage>
</organism>
<dbReference type="AlphaFoldDB" id="A0A381WDG0"/>
<dbReference type="EMBL" id="UINC01011439">
    <property type="protein sequence ID" value="SVA50492.1"/>
    <property type="molecule type" value="Genomic_DNA"/>
</dbReference>
<protein>
    <submittedName>
        <fullName evidence="1">Uncharacterized protein</fullName>
    </submittedName>
</protein>